<comment type="caution">
    <text evidence="4">The sequence shown here is derived from an EMBL/GenBank/DDBJ whole genome shotgun (WGS) entry which is preliminary data.</text>
</comment>
<dbReference type="GO" id="GO:0003677">
    <property type="term" value="F:DNA binding"/>
    <property type="evidence" value="ECO:0007669"/>
    <property type="project" value="UniProtKB-UniRule"/>
</dbReference>
<dbReference type="Proteomes" id="UP000245921">
    <property type="component" value="Unassembled WGS sequence"/>
</dbReference>
<gene>
    <name evidence="4" type="ORF">C7380_10857</name>
</gene>
<dbReference type="Pfam" id="PF00440">
    <property type="entry name" value="TetR_N"/>
    <property type="match status" value="1"/>
</dbReference>
<dbReference type="PANTHER" id="PTHR43479">
    <property type="entry name" value="ACREF/ENVCD OPERON REPRESSOR-RELATED"/>
    <property type="match status" value="1"/>
</dbReference>
<dbReference type="InterPro" id="IPR009057">
    <property type="entry name" value="Homeodomain-like_sf"/>
</dbReference>
<keyword evidence="1 2" id="KW-0238">DNA-binding</keyword>
<evidence type="ECO:0000256" key="1">
    <source>
        <dbReference type="ARBA" id="ARBA00023125"/>
    </source>
</evidence>
<dbReference type="AlphaFoldDB" id="A0AA45C6X3"/>
<dbReference type="InterPro" id="IPR050624">
    <property type="entry name" value="HTH-type_Tx_Regulator"/>
</dbReference>
<dbReference type="Pfam" id="PF21303">
    <property type="entry name" value="TetR_C_39"/>
    <property type="match status" value="1"/>
</dbReference>
<evidence type="ECO:0000259" key="3">
    <source>
        <dbReference type="PROSITE" id="PS50977"/>
    </source>
</evidence>
<dbReference type="PROSITE" id="PS50977">
    <property type="entry name" value="HTH_TETR_2"/>
    <property type="match status" value="1"/>
</dbReference>
<proteinExistence type="predicted"/>
<keyword evidence="5" id="KW-1185">Reference proteome</keyword>
<dbReference type="InterPro" id="IPR001647">
    <property type="entry name" value="HTH_TetR"/>
</dbReference>
<organism evidence="4 5">
    <name type="scientific">Oceanotoga teriensis</name>
    <dbReference type="NCBI Taxonomy" id="515440"/>
    <lineage>
        <taxon>Bacteria</taxon>
        <taxon>Thermotogati</taxon>
        <taxon>Thermotogota</taxon>
        <taxon>Thermotogae</taxon>
        <taxon>Petrotogales</taxon>
        <taxon>Petrotogaceae</taxon>
        <taxon>Oceanotoga</taxon>
    </lineage>
</organism>
<dbReference type="SUPFAM" id="SSF46689">
    <property type="entry name" value="Homeodomain-like"/>
    <property type="match status" value="1"/>
</dbReference>
<evidence type="ECO:0000313" key="4">
    <source>
        <dbReference type="EMBL" id="PWJ93228.1"/>
    </source>
</evidence>
<reference evidence="4 5" key="1">
    <citation type="submission" date="2018-05" db="EMBL/GenBank/DDBJ databases">
        <title>Genomic Encyclopedia of Type Strains, Phase IV (KMG-IV): sequencing the most valuable type-strain genomes for metagenomic binning, comparative biology and taxonomic classification.</title>
        <authorList>
            <person name="Goeker M."/>
        </authorList>
    </citation>
    <scope>NUCLEOTIDE SEQUENCE [LARGE SCALE GENOMIC DNA]</scope>
    <source>
        <strain evidence="4 5">DSM 24906</strain>
    </source>
</reference>
<feature type="DNA-binding region" description="H-T-H motif" evidence="2">
    <location>
        <begin position="35"/>
        <end position="54"/>
    </location>
</feature>
<protein>
    <submittedName>
        <fullName evidence="4">TetR family transcriptional regulator</fullName>
    </submittedName>
</protein>
<dbReference type="EMBL" id="QGGI01000008">
    <property type="protein sequence ID" value="PWJ93228.1"/>
    <property type="molecule type" value="Genomic_DNA"/>
</dbReference>
<name>A0AA45C6X3_9BACT</name>
<evidence type="ECO:0000313" key="5">
    <source>
        <dbReference type="Proteomes" id="UP000245921"/>
    </source>
</evidence>
<dbReference type="RefSeq" id="WP_206050549.1">
    <property type="nucleotide sequence ID" value="NZ_QGGI01000008.1"/>
</dbReference>
<accession>A0AA45C6X3</accession>
<evidence type="ECO:0000256" key="2">
    <source>
        <dbReference type="PROSITE-ProRule" id="PRU00335"/>
    </source>
</evidence>
<sequence>MIFISRNKYPEKTIENILDVALELFIKKGYENTSIQEIVNNLDGLSKGAIYYHFKSKEDILNSVAEKIYSSTNTIMMDIKNDSNLNGLEKLKKMFSISLKNPNQNKMFSVAPKLLNNPNILALQMKEIIENTAPNYIKPIIEEGIKDGSIKTNYPKELSEIMILISNIWLNPLVYKNTNEEMLNKIKFYDYLLKKINIDIFDQTMYDQIVKLNELSNK</sequence>
<feature type="domain" description="HTH tetR-type" evidence="3">
    <location>
        <begin position="11"/>
        <end position="72"/>
    </location>
</feature>
<dbReference type="PANTHER" id="PTHR43479:SF11">
    <property type="entry name" value="ACREF_ENVCD OPERON REPRESSOR-RELATED"/>
    <property type="match status" value="1"/>
</dbReference>
<dbReference type="InterPro" id="IPR049149">
    <property type="entry name" value="TetR/AcrR_C"/>
</dbReference>
<dbReference type="Gene3D" id="1.10.357.10">
    <property type="entry name" value="Tetracycline Repressor, domain 2"/>
    <property type="match status" value="1"/>
</dbReference>